<dbReference type="AlphaFoldDB" id="A0A7H1MZX8"/>
<dbReference type="PANTHER" id="PTHR38776">
    <property type="entry name" value="MLTA-INTERACTING PROTEIN-RELATED"/>
    <property type="match status" value="1"/>
</dbReference>
<dbReference type="InterPro" id="IPR010583">
    <property type="entry name" value="MipA"/>
</dbReference>
<evidence type="ECO:0000256" key="5">
    <source>
        <dbReference type="ARBA" id="ARBA00023237"/>
    </source>
</evidence>
<protein>
    <submittedName>
        <fullName evidence="6">MipA/OmpV family protein</fullName>
    </submittedName>
</protein>
<comment type="similarity">
    <text evidence="2">Belongs to the MipA/OmpV family.</text>
</comment>
<evidence type="ECO:0000256" key="2">
    <source>
        <dbReference type="ARBA" id="ARBA00005722"/>
    </source>
</evidence>
<evidence type="ECO:0000256" key="4">
    <source>
        <dbReference type="ARBA" id="ARBA00023136"/>
    </source>
</evidence>
<dbReference type="KEGG" id="dvn:HQ394_06190"/>
<gene>
    <name evidence="6" type="ORF">HQ394_06190</name>
</gene>
<dbReference type="EMBL" id="CP053923">
    <property type="protein sequence ID" value="QNT69014.1"/>
    <property type="molecule type" value="Genomic_DNA"/>
</dbReference>
<dbReference type="Proteomes" id="UP000516369">
    <property type="component" value="Chromosome"/>
</dbReference>
<keyword evidence="4" id="KW-0472">Membrane</keyword>
<evidence type="ECO:0000313" key="6">
    <source>
        <dbReference type="EMBL" id="QNT69014.1"/>
    </source>
</evidence>
<name>A0A7H1MZX8_9PROT</name>
<keyword evidence="3" id="KW-0732">Signal</keyword>
<evidence type="ECO:0000313" key="7">
    <source>
        <dbReference type="Proteomes" id="UP000516369"/>
    </source>
</evidence>
<accession>A0A7H1MZX8</accession>
<comment type="subcellular location">
    <subcellularLocation>
        <location evidence="1">Cell outer membrane</location>
    </subcellularLocation>
</comment>
<organism evidence="6 7">
    <name type="scientific">Defluviicoccus vanus</name>
    <dbReference type="NCBI Taxonomy" id="111831"/>
    <lineage>
        <taxon>Bacteria</taxon>
        <taxon>Pseudomonadati</taxon>
        <taxon>Pseudomonadota</taxon>
        <taxon>Alphaproteobacteria</taxon>
        <taxon>Rhodospirillales</taxon>
        <taxon>Rhodospirillaceae</taxon>
        <taxon>Defluviicoccus</taxon>
    </lineage>
</organism>
<dbReference type="GO" id="GO:0009279">
    <property type="term" value="C:cell outer membrane"/>
    <property type="evidence" value="ECO:0007669"/>
    <property type="project" value="UniProtKB-SubCell"/>
</dbReference>
<dbReference type="Pfam" id="PF06629">
    <property type="entry name" value="MipA"/>
    <property type="match status" value="1"/>
</dbReference>
<proteinExistence type="inferred from homology"/>
<sequence length="308" mass="32848">MRDDGASGLGVGAAGMLARALGLSLLVALTTATTQRAVAQDVGLDAGPIEAPENAERPAAPATADEWRFRVGLGVGLRPDYMGSDDYEAVPIPQLTAYKGPQYVNLTGTYLFSNVIPSPNWRLGPTAKFIRGDRCNANDSRVNDMKCQANALMLGATGGYAFVVPGIGVPQARLTPALEMVGDVAGANDGYTIEPQLNFAQRLSDSWRLGLRGFGTWGSGNYNGYYFGVNAVQSRDSGLSQHNANSGFYQTGLLSVVDYDITEHWKLSLIGRYTRMVDDAKDSPIVDGKDARGSANQFFGGTVVSYGW</sequence>
<reference evidence="6 7" key="1">
    <citation type="submission" date="2020-05" db="EMBL/GenBank/DDBJ databases">
        <title>Complete closed genome sequence of Defluviicoccus vanus.</title>
        <authorList>
            <person name="Bessarab I."/>
            <person name="Arumugam K."/>
            <person name="Maszenan A.M."/>
            <person name="Seviour R.J."/>
            <person name="Williams R.B."/>
        </authorList>
    </citation>
    <scope>NUCLEOTIDE SEQUENCE [LARGE SCALE GENOMIC DNA]</scope>
    <source>
        <strain evidence="6 7">Ben 114</strain>
    </source>
</reference>
<evidence type="ECO:0000256" key="1">
    <source>
        <dbReference type="ARBA" id="ARBA00004442"/>
    </source>
</evidence>
<keyword evidence="5" id="KW-0998">Cell outer membrane</keyword>
<dbReference type="RefSeq" id="WP_190262526.1">
    <property type="nucleotide sequence ID" value="NZ_CP053923.1"/>
</dbReference>
<evidence type="ECO:0000256" key="3">
    <source>
        <dbReference type="ARBA" id="ARBA00022729"/>
    </source>
</evidence>
<dbReference type="PANTHER" id="PTHR38776:SF1">
    <property type="entry name" value="MLTA-INTERACTING PROTEIN-RELATED"/>
    <property type="match status" value="1"/>
</dbReference>
<keyword evidence="7" id="KW-1185">Reference proteome</keyword>